<dbReference type="PROSITE" id="PS50206">
    <property type="entry name" value="RHODANESE_3"/>
    <property type="match status" value="1"/>
</dbReference>
<keyword evidence="1" id="KW-1133">Transmembrane helix</keyword>
<dbReference type="SUPFAM" id="SSF52821">
    <property type="entry name" value="Rhodanese/Cell cycle control phosphatase"/>
    <property type="match status" value="1"/>
</dbReference>
<dbReference type="InterPro" id="IPR001763">
    <property type="entry name" value="Rhodanese-like_dom"/>
</dbReference>
<feature type="transmembrane region" description="Helical" evidence="1">
    <location>
        <begin position="6"/>
        <end position="22"/>
    </location>
</feature>
<dbReference type="OrthoDB" id="9800872at2"/>
<dbReference type="EMBL" id="CP034346">
    <property type="protein sequence ID" value="AZS13262.1"/>
    <property type="molecule type" value="Genomic_DNA"/>
</dbReference>
<name>A0A3S9USJ2_9BACL</name>
<dbReference type="AlphaFoldDB" id="A0A3S9USJ2"/>
<dbReference type="PANTHER" id="PTHR43031:SF18">
    <property type="entry name" value="RHODANESE-RELATED SULFURTRANSFERASES"/>
    <property type="match status" value="1"/>
</dbReference>
<reference evidence="4" key="1">
    <citation type="submission" date="2018-12" db="EMBL/GenBank/DDBJ databases">
        <title>Complete genome sequence of Paenibacillus sp. MBLB1234.</title>
        <authorList>
            <person name="Nam Y.-D."/>
            <person name="Kang J."/>
            <person name="Chung W.-H."/>
            <person name="Park Y.S."/>
        </authorList>
    </citation>
    <scope>NUCLEOTIDE SEQUENCE [LARGE SCALE GENOMIC DNA]</scope>
    <source>
        <strain evidence="4">MBLB1234</strain>
    </source>
</reference>
<accession>A0A3S9USJ2</accession>
<dbReference type="Pfam" id="PF00581">
    <property type="entry name" value="Rhodanese"/>
    <property type="match status" value="1"/>
</dbReference>
<gene>
    <name evidence="3" type="ORF">EI981_01340</name>
</gene>
<dbReference type="CDD" id="cd00158">
    <property type="entry name" value="RHOD"/>
    <property type="match status" value="1"/>
</dbReference>
<feature type="domain" description="Rhodanese" evidence="2">
    <location>
        <begin position="38"/>
        <end position="123"/>
    </location>
</feature>
<sequence>MNYGLYALIIVLIAWMLYKRFVPVKGMRNLNLQQFKSEYQGHRLVDVREAQEFKQGHIAGAVNIPLSQIERRLNEIPKDKPVYLYCRSGMRSKQAAKLLSRHGYNQIAQLNGGISVWDGPTTKK</sequence>
<keyword evidence="1" id="KW-0812">Transmembrane</keyword>
<dbReference type="PANTHER" id="PTHR43031">
    <property type="entry name" value="FAD-DEPENDENT OXIDOREDUCTASE"/>
    <property type="match status" value="1"/>
</dbReference>
<evidence type="ECO:0000313" key="4">
    <source>
        <dbReference type="Proteomes" id="UP000270678"/>
    </source>
</evidence>
<protein>
    <submittedName>
        <fullName evidence="3">Rhodanese-like domain-containing protein</fullName>
    </submittedName>
</protein>
<dbReference type="InterPro" id="IPR050229">
    <property type="entry name" value="GlpE_sulfurtransferase"/>
</dbReference>
<dbReference type="SMART" id="SM00450">
    <property type="entry name" value="RHOD"/>
    <property type="match status" value="1"/>
</dbReference>
<keyword evidence="1" id="KW-0472">Membrane</keyword>
<dbReference type="Proteomes" id="UP000270678">
    <property type="component" value="Chromosome"/>
</dbReference>
<evidence type="ECO:0000256" key="1">
    <source>
        <dbReference type="SAM" id="Phobius"/>
    </source>
</evidence>
<organism evidence="3 4">
    <name type="scientific">Paenibacillus lutimineralis</name>
    <dbReference type="NCBI Taxonomy" id="2707005"/>
    <lineage>
        <taxon>Bacteria</taxon>
        <taxon>Bacillati</taxon>
        <taxon>Bacillota</taxon>
        <taxon>Bacilli</taxon>
        <taxon>Bacillales</taxon>
        <taxon>Paenibacillaceae</taxon>
        <taxon>Paenibacillus</taxon>
    </lineage>
</organism>
<keyword evidence="4" id="KW-1185">Reference proteome</keyword>
<dbReference type="KEGG" id="plut:EI981_01340"/>
<evidence type="ECO:0000313" key="3">
    <source>
        <dbReference type="EMBL" id="AZS13262.1"/>
    </source>
</evidence>
<dbReference type="Gene3D" id="3.40.250.10">
    <property type="entry name" value="Rhodanese-like domain"/>
    <property type="match status" value="1"/>
</dbReference>
<dbReference type="InterPro" id="IPR036873">
    <property type="entry name" value="Rhodanese-like_dom_sf"/>
</dbReference>
<proteinExistence type="predicted"/>
<evidence type="ECO:0000259" key="2">
    <source>
        <dbReference type="PROSITE" id="PS50206"/>
    </source>
</evidence>
<dbReference type="RefSeq" id="WP_126994761.1">
    <property type="nucleotide sequence ID" value="NZ_CP034346.1"/>
</dbReference>